<name>A0A1X7UEJ7_AMPQE</name>
<organism evidence="2">
    <name type="scientific">Amphimedon queenslandica</name>
    <name type="common">Sponge</name>
    <dbReference type="NCBI Taxonomy" id="400682"/>
    <lineage>
        <taxon>Eukaryota</taxon>
        <taxon>Metazoa</taxon>
        <taxon>Porifera</taxon>
        <taxon>Demospongiae</taxon>
        <taxon>Heteroscleromorpha</taxon>
        <taxon>Haplosclerida</taxon>
        <taxon>Niphatidae</taxon>
        <taxon>Amphimedon</taxon>
    </lineage>
</organism>
<dbReference type="AlphaFoldDB" id="A0A1X7UEJ7"/>
<dbReference type="OMA" id="QNEYACA"/>
<accession>A0A1X7UEJ7</accession>
<reference evidence="2" key="1">
    <citation type="submission" date="2017-05" db="UniProtKB">
        <authorList>
            <consortium name="EnsemblMetazoa"/>
        </authorList>
    </citation>
    <scope>IDENTIFICATION</scope>
</reference>
<dbReference type="EnsemblMetazoa" id="Aqu2.1.26065_001">
    <property type="protein sequence ID" value="Aqu2.1.26065_001"/>
    <property type="gene ID" value="Aqu2.1.26065"/>
</dbReference>
<sequence length="376" mass="43412">MEGQQFLVLSVDNPETENNILSIAPGEGQKPLSIMCDATFELMSNPDKFSFGRGGFNTEKIKSLTYRKYFNQRLLNIDGLESKQILDDAKSFIWRQRPYDSGITAAQARDPRYLKEYVRKDKAHRFMKNVRGSPPYYQRTFHNLLVMVRQLGTPTWFFTVSAADLRWPDLIQVIARRNPIAAARHFRYRLNCLFNDFLTFANPLGILQDYAVRVEFHLCGSPHAHCVLWIKDAPKFGVHPEEKVCKFIDKYMSCKMPTEEGQLLKLVKELQTHRHLTYGKRSKKCHFNFPRMPSSRTLIASQSSSDNNVSEKVKKYLENVRKLLVDGHTDISIDELIELAVKDIKLVDGFGTMVKRGTEAVLSFHKYSKKSDPNNH</sequence>
<evidence type="ECO:0000313" key="2">
    <source>
        <dbReference type="EnsemblMetazoa" id="Aqu2.1.26065_001"/>
    </source>
</evidence>
<protein>
    <recommendedName>
        <fullName evidence="1">Helitron helicase-like domain-containing protein</fullName>
    </recommendedName>
</protein>
<dbReference type="InterPro" id="IPR025476">
    <property type="entry name" value="Helitron_helicase-like"/>
</dbReference>
<dbReference type="InParanoid" id="A0A1X7UEJ7"/>
<evidence type="ECO:0000259" key="1">
    <source>
        <dbReference type="Pfam" id="PF14214"/>
    </source>
</evidence>
<feature type="domain" description="Helitron helicase-like" evidence="1">
    <location>
        <begin position="120"/>
        <end position="228"/>
    </location>
</feature>
<dbReference type="Pfam" id="PF14214">
    <property type="entry name" value="Helitron_like_N"/>
    <property type="match status" value="1"/>
</dbReference>
<dbReference type="eggNOG" id="KOG0987">
    <property type="taxonomic scope" value="Eukaryota"/>
</dbReference>
<proteinExistence type="predicted"/>